<evidence type="ECO:0000313" key="2">
    <source>
        <dbReference type="EMBL" id="REC49946.1"/>
    </source>
</evidence>
<sequence length="333" mass="39202">MQNQTLHLHIKRLKILKNNTMNCKQFNSISLEEVLLSLGHLPTKQNEKEAWYLNPFACESQASFKLDKKLNLWYLFSEGIGGNNTDFMQKYLNASVKKVLEWAEKQNFSSFQPQNKLEKKAQHNYEIEEIKELQNENLKTYLHSRGLSQIIYPLVKEVHFRLEGKKLYAIGFENRSGGWELRNSFYKGSLLKKDISVINLSNDNPSLKKRNVVVFEGFTDALSFVEMKRLYTGDILVMNSIALLNTTKEQLKNYSEINLFLDNDKAGEKCRDEILKSFPIARDFSSIYEKHKDLNEYLQHGIQTEKEEQNHQREQKIIHEEEQKTNPIYQRKR</sequence>
<protein>
    <recommendedName>
        <fullName evidence="4">Toprim domain-containing protein</fullName>
    </recommendedName>
</protein>
<dbReference type="Proteomes" id="UP000256924">
    <property type="component" value="Unassembled WGS sequence"/>
</dbReference>
<comment type="caution">
    <text evidence="2">The sequence shown here is derived from an EMBL/GenBank/DDBJ whole genome shotgun (WGS) entry which is preliminary data.</text>
</comment>
<proteinExistence type="predicted"/>
<dbReference type="Gene3D" id="3.40.1360.10">
    <property type="match status" value="1"/>
</dbReference>
<accession>A0A3D9B9U0</accession>
<evidence type="ECO:0000256" key="1">
    <source>
        <dbReference type="SAM" id="MobiDB-lite"/>
    </source>
</evidence>
<dbReference type="SUPFAM" id="SSF57783">
    <property type="entry name" value="Zinc beta-ribbon"/>
    <property type="match status" value="1"/>
</dbReference>
<dbReference type="Gene3D" id="3.90.580.10">
    <property type="entry name" value="Zinc finger, CHC2-type domain"/>
    <property type="match status" value="1"/>
</dbReference>
<dbReference type="InterPro" id="IPR050219">
    <property type="entry name" value="DnaG_primase"/>
</dbReference>
<organism evidence="2 3">
    <name type="scientific">Candidatus Chryseobacterium massiliense</name>
    <dbReference type="NCBI Taxonomy" id="204089"/>
    <lineage>
        <taxon>Bacteria</taxon>
        <taxon>Pseudomonadati</taxon>
        <taxon>Bacteroidota</taxon>
        <taxon>Flavobacteriia</taxon>
        <taxon>Flavobacteriales</taxon>
        <taxon>Weeksellaceae</taxon>
        <taxon>Chryseobacterium group</taxon>
        <taxon>Chryseobacterium</taxon>
    </lineage>
</organism>
<dbReference type="GO" id="GO:0005737">
    <property type="term" value="C:cytoplasm"/>
    <property type="evidence" value="ECO:0007669"/>
    <property type="project" value="TreeGrafter"/>
</dbReference>
<dbReference type="SUPFAM" id="SSF56731">
    <property type="entry name" value="DNA primase core"/>
    <property type="match status" value="1"/>
</dbReference>
<dbReference type="PANTHER" id="PTHR30313">
    <property type="entry name" value="DNA PRIMASE"/>
    <property type="match status" value="1"/>
</dbReference>
<dbReference type="GO" id="GO:0008270">
    <property type="term" value="F:zinc ion binding"/>
    <property type="evidence" value="ECO:0007669"/>
    <property type="project" value="InterPro"/>
</dbReference>
<dbReference type="GO" id="GO:0006269">
    <property type="term" value="P:DNA replication, synthesis of primer"/>
    <property type="evidence" value="ECO:0007669"/>
    <property type="project" value="TreeGrafter"/>
</dbReference>
<feature type="region of interest" description="Disordered" evidence="1">
    <location>
        <begin position="306"/>
        <end position="333"/>
    </location>
</feature>
<evidence type="ECO:0008006" key="4">
    <source>
        <dbReference type="Google" id="ProtNLM"/>
    </source>
</evidence>
<dbReference type="PANTHER" id="PTHR30313:SF2">
    <property type="entry name" value="DNA PRIMASE"/>
    <property type="match status" value="1"/>
</dbReference>
<dbReference type="GO" id="GO:0003677">
    <property type="term" value="F:DNA binding"/>
    <property type="evidence" value="ECO:0007669"/>
    <property type="project" value="InterPro"/>
</dbReference>
<name>A0A3D9B9U0_9FLAO</name>
<evidence type="ECO:0000313" key="3">
    <source>
        <dbReference type="Proteomes" id="UP000256924"/>
    </source>
</evidence>
<gene>
    <name evidence="2" type="ORF">DRF68_09940</name>
</gene>
<keyword evidence="3" id="KW-1185">Reference proteome</keyword>
<dbReference type="EMBL" id="QNVU01000016">
    <property type="protein sequence ID" value="REC49946.1"/>
    <property type="molecule type" value="Genomic_DNA"/>
</dbReference>
<dbReference type="Pfam" id="PF13155">
    <property type="entry name" value="Toprim_2"/>
    <property type="match status" value="1"/>
</dbReference>
<feature type="compositionally biased region" description="Basic and acidic residues" evidence="1">
    <location>
        <begin position="306"/>
        <end position="324"/>
    </location>
</feature>
<dbReference type="InterPro" id="IPR036977">
    <property type="entry name" value="DNA_primase_Znf_CHC2"/>
</dbReference>
<reference evidence="2 3" key="1">
    <citation type="journal article" date="2004" name="Emerg. Infect. Dis.">
        <title>Amoebae-resisting bacteria isolated from human nasal swabs by amoebal coculture.</title>
        <authorList>
            <person name="Greub G."/>
            <person name="La Scola B."/>
            <person name="Raoult D."/>
        </authorList>
    </citation>
    <scope>NUCLEOTIDE SEQUENCE [LARGE SCALE GENOMIC DNA]</scope>
    <source>
        <strain evidence="2 3">CCUG 51329</strain>
    </source>
</reference>
<dbReference type="AlphaFoldDB" id="A0A3D9B9U0"/>